<feature type="transmembrane region" description="Helical" evidence="1">
    <location>
        <begin position="82"/>
        <end position="103"/>
    </location>
</feature>
<proteinExistence type="predicted"/>
<dbReference type="EMBL" id="JACHMB010000001">
    <property type="protein sequence ID" value="MBB5776062.1"/>
    <property type="molecule type" value="Genomic_DNA"/>
</dbReference>
<keyword evidence="1" id="KW-1133">Transmembrane helix</keyword>
<dbReference type="GO" id="GO:0102296">
    <property type="term" value="F:4,5-9,10-diseco-3-hydroxy-5,9,17-trioxoandrosta-1(10),2-diene-4-oate hydrolase activity"/>
    <property type="evidence" value="ECO:0007669"/>
    <property type="project" value="UniProtKB-EC"/>
</dbReference>
<accession>A0A7W9G2R8</accession>
<comment type="caution">
    <text evidence="2">The sequence shown here is derived from an EMBL/GenBank/DDBJ whole genome shotgun (WGS) entry which is preliminary data.</text>
</comment>
<feature type="transmembrane region" description="Helical" evidence="1">
    <location>
        <begin position="52"/>
        <end position="70"/>
    </location>
</feature>
<keyword evidence="2" id="KW-0378">Hydrolase</keyword>
<gene>
    <name evidence="2" type="ORF">HD596_002818</name>
</gene>
<reference evidence="2 3" key="1">
    <citation type="submission" date="2020-08" db="EMBL/GenBank/DDBJ databases">
        <title>Sequencing the genomes of 1000 actinobacteria strains.</title>
        <authorList>
            <person name="Klenk H.-P."/>
        </authorList>
    </citation>
    <scope>NUCLEOTIDE SEQUENCE [LARGE SCALE GENOMIC DNA]</scope>
    <source>
        <strain evidence="2 3">DSM 45507</strain>
    </source>
</reference>
<dbReference type="EC" id="3.7.1.17" evidence="2"/>
<evidence type="ECO:0000256" key="1">
    <source>
        <dbReference type="SAM" id="Phobius"/>
    </source>
</evidence>
<name>A0A7W9G2R8_9ACTN</name>
<keyword evidence="1" id="KW-0812">Transmembrane</keyword>
<keyword evidence="3" id="KW-1185">Reference proteome</keyword>
<keyword evidence="1" id="KW-0472">Membrane</keyword>
<evidence type="ECO:0000313" key="3">
    <source>
        <dbReference type="Proteomes" id="UP000579153"/>
    </source>
</evidence>
<sequence>MRISLPAAFVAAVLLLDAFLHLSWWVRPAADPRALSLALLNFDTPFTPRVLVPLIVVLTVAALSTIAVSVGRGGRLAKAVTLALGAGLLTRAELGLAWAFGLGTDTSTPFYWLNLLLYTPLCVALAFSTGAVLMRAFFTGTVRA</sequence>
<dbReference type="RefSeq" id="WP_185069646.1">
    <property type="nucleotide sequence ID" value="NZ_JACHMB010000001.1"/>
</dbReference>
<organism evidence="2 3">
    <name type="scientific">Nonomuraea jabiensis</name>
    <dbReference type="NCBI Taxonomy" id="882448"/>
    <lineage>
        <taxon>Bacteria</taxon>
        <taxon>Bacillati</taxon>
        <taxon>Actinomycetota</taxon>
        <taxon>Actinomycetes</taxon>
        <taxon>Streptosporangiales</taxon>
        <taxon>Streptosporangiaceae</taxon>
        <taxon>Nonomuraea</taxon>
    </lineage>
</organism>
<feature type="transmembrane region" description="Helical" evidence="1">
    <location>
        <begin position="115"/>
        <end position="138"/>
    </location>
</feature>
<dbReference type="AlphaFoldDB" id="A0A7W9G2R8"/>
<evidence type="ECO:0000313" key="2">
    <source>
        <dbReference type="EMBL" id="MBB5776062.1"/>
    </source>
</evidence>
<dbReference type="Proteomes" id="UP000579153">
    <property type="component" value="Unassembled WGS sequence"/>
</dbReference>
<protein>
    <submittedName>
        <fullName evidence="2">4,5:9,10-diseco-3-hydroxy-5,9, 17-trioxoandrosta-1(10),2-diene-4-oate hydrolase</fullName>
        <ecNumber evidence="2">3.7.1.17</ecNumber>
    </submittedName>
</protein>